<evidence type="ECO:0000313" key="3">
    <source>
        <dbReference type="Proteomes" id="UP000533639"/>
    </source>
</evidence>
<evidence type="ECO:0000259" key="1">
    <source>
        <dbReference type="Pfam" id="PF00535"/>
    </source>
</evidence>
<feature type="domain" description="Glycosyltransferase 2-like" evidence="1">
    <location>
        <begin position="8"/>
        <end position="137"/>
    </location>
</feature>
<gene>
    <name evidence="2" type="ORF">FLAPXU55_04584</name>
</gene>
<dbReference type="GO" id="GO:0016758">
    <property type="term" value="F:hexosyltransferase activity"/>
    <property type="evidence" value="ECO:0007669"/>
    <property type="project" value="UniProtKB-ARBA"/>
</dbReference>
<dbReference type="SUPFAM" id="SSF53448">
    <property type="entry name" value="Nucleotide-diphospho-sugar transferases"/>
    <property type="match status" value="1"/>
</dbReference>
<sequence length="300" mass="35022">MYNNPLVTIICLCYNHEKFVLQSLLSALNQDYAFIELIIVDDFSTDNSREVIKNWIAAYPEIQFIENETNLGSTKSFNKALKLAKGEYIIDLACDDILLPNCVSLQLKTFEKNRFENLGVVYGNAELINEKGDSYFYFFPVDESKKTIEKRETGDIYLSVISGGNSICSVSSMVKKSVFDDLQGYDENLAYEDLDLWIRASRKYDFDYIDEILIKKRITTTSLGTHFHIKNDSRSRKINYSTYLIIKKAIQLNRTKQEHKAILKRIHFEMFLNFKTSNYKLLSKYILLEIKQRFRILFKG</sequence>
<dbReference type="InterPro" id="IPR029044">
    <property type="entry name" value="Nucleotide-diphossugar_trans"/>
</dbReference>
<keyword evidence="3" id="KW-1185">Reference proteome</keyword>
<dbReference type="Pfam" id="PF00535">
    <property type="entry name" value="Glycos_transf_2"/>
    <property type="match status" value="1"/>
</dbReference>
<name>A0A9N8J807_9FLAO</name>
<dbReference type="Gene3D" id="3.90.550.10">
    <property type="entry name" value="Spore Coat Polysaccharide Biosynthesis Protein SpsA, Chain A"/>
    <property type="match status" value="1"/>
</dbReference>
<comment type="caution">
    <text evidence="2">The sequence shown here is derived from an EMBL/GenBank/DDBJ whole genome shotgun (WGS) entry which is preliminary data.</text>
</comment>
<proteinExistence type="predicted"/>
<dbReference type="AlphaFoldDB" id="A0A9N8J807"/>
<organism evidence="2 3">
    <name type="scientific">Flavobacterium panici</name>
    <dbReference type="NCBI Taxonomy" id="2654843"/>
    <lineage>
        <taxon>Bacteria</taxon>
        <taxon>Pseudomonadati</taxon>
        <taxon>Bacteroidota</taxon>
        <taxon>Flavobacteriia</taxon>
        <taxon>Flavobacteriales</taxon>
        <taxon>Flavobacteriaceae</taxon>
        <taxon>Flavobacterium</taxon>
    </lineage>
</organism>
<dbReference type="PANTHER" id="PTHR22916">
    <property type="entry name" value="GLYCOSYLTRANSFERASE"/>
    <property type="match status" value="1"/>
</dbReference>
<dbReference type="PANTHER" id="PTHR22916:SF3">
    <property type="entry name" value="UDP-GLCNAC:BETAGAL BETA-1,3-N-ACETYLGLUCOSAMINYLTRANSFERASE-LIKE PROTEIN 1"/>
    <property type="match status" value="1"/>
</dbReference>
<reference evidence="2 3" key="1">
    <citation type="submission" date="2020-06" db="EMBL/GenBank/DDBJ databases">
        <authorList>
            <person name="Criscuolo A."/>
        </authorList>
    </citation>
    <scope>NUCLEOTIDE SEQUENCE [LARGE SCALE GENOMIC DNA]</scope>
    <source>
        <strain evidence="2">PXU-55</strain>
    </source>
</reference>
<accession>A0A9N8J807</accession>
<dbReference type="RefSeq" id="WP_180861601.1">
    <property type="nucleotide sequence ID" value="NZ_CAIJDE010000064.1"/>
</dbReference>
<dbReference type="EMBL" id="CAIJDE010000064">
    <property type="protein sequence ID" value="CAC9976856.1"/>
    <property type="molecule type" value="Genomic_DNA"/>
</dbReference>
<evidence type="ECO:0000313" key="2">
    <source>
        <dbReference type="EMBL" id="CAC9976856.1"/>
    </source>
</evidence>
<protein>
    <submittedName>
        <fullName evidence="2">Glycosyltransferase</fullName>
    </submittedName>
</protein>
<dbReference type="InterPro" id="IPR001173">
    <property type="entry name" value="Glyco_trans_2-like"/>
</dbReference>
<dbReference type="Proteomes" id="UP000533639">
    <property type="component" value="Unassembled WGS sequence"/>
</dbReference>